<evidence type="ECO:0000313" key="1">
    <source>
        <dbReference type="EMBL" id="MBP0458974.1"/>
    </source>
</evidence>
<dbReference type="Proteomes" id="UP000670475">
    <property type="component" value="Unassembled WGS sequence"/>
</dbReference>
<protein>
    <recommendedName>
        <fullName evidence="3">Secreted protein</fullName>
    </recommendedName>
</protein>
<proteinExistence type="predicted"/>
<gene>
    <name evidence="1" type="ORF">JFN87_15900</name>
</gene>
<sequence length="380" mass="41622">MNSLDTRLGTLRGPARPLPHSARTLAALTANPACDRRSVIDAAGIDKDALATHLGTPGPVRKSQLALRFGLAFEDRVLGRDHAELVRLLRETLGLDLADVAYEDLNRVATDQERSTPTLRHIRTRSLIISAATGLAPPRTVLNHPVLRLPVAGHPVYLEPDVLAFHHDGTFHVVEIKSFPVIHGQADPVSVNAALTQAAAYILALRDILADEGLSPECVSDDIVLINPLNFTQRPTATRQSARRQVNSLRFHLDRLRRLPELLDHLPTGTSLDLAPDPEGKPTRPRRDLAASLARLPAHYTPRCRHHCDLAVYCRDEARSRNRTEALGTAVREDIAGITTTTTALALVDGHIHPSDAQEDITRALRHAQRLYDDLQAGSA</sequence>
<evidence type="ECO:0008006" key="3">
    <source>
        <dbReference type="Google" id="ProtNLM"/>
    </source>
</evidence>
<comment type="caution">
    <text evidence="1">The sequence shown here is derived from an EMBL/GenBank/DDBJ whole genome shotgun (WGS) entry which is preliminary data.</text>
</comment>
<organism evidence="1 2">
    <name type="scientific">Streptomyces montanisoli</name>
    <dbReference type="NCBI Taxonomy" id="2798581"/>
    <lineage>
        <taxon>Bacteria</taxon>
        <taxon>Bacillati</taxon>
        <taxon>Actinomycetota</taxon>
        <taxon>Actinomycetes</taxon>
        <taxon>Kitasatosporales</taxon>
        <taxon>Streptomycetaceae</taxon>
        <taxon>Streptomyces</taxon>
    </lineage>
</organism>
<keyword evidence="2" id="KW-1185">Reference proteome</keyword>
<evidence type="ECO:0000313" key="2">
    <source>
        <dbReference type="Proteomes" id="UP000670475"/>
    </source>
</evidence>
<name>A0A940MCX9_9ACTN</name>
<dbReference type="EMBL" id="JAGIQL010000057">
    <property type="protein sequence ID" value="MBP0458974.1"/>
    <property type="molecule type" value="Genomic_DNA"/>
</dbReference>
<accession>A0A940MCX9</accession>
<reference evidence="1" key="1">
    <citation type="submission" date="2021-03" db="EMBL/GenBank/DDBJ databases">
        <title>Whole genome sequence of Streptomyces bomunensis MMS17-BM035.</title>
        <authorList>
            <person name="Lee J.H."/>
        </authorList>
    </citation>
    <scope>NUCLEOTIDE SEQUENCE</scope>
    <source>
        <strain evidence="1">MMS17-BM035</strain>
    </source>
</reference>
<dbReference type="AlphaFoldDB" id="A0A940MCX9"/>
<dbReference type="RefSeq" id="WP_209340720.1">
    <property type="nucleotide sequence ID" value="NZ_JAGIQL010000057.1"/>
</dbReference>